<dbReference type="Proteomes" id="UP000789405">
    <property type="component" value="Unassembled WGS sequence"/>
</dbReference>
<protein>
    <submittedName>
        <fullName evidence="1">13626_t:CDS:1</fullName>
    </submittedName>
</protein>
<sequence>MKLFDFLKRKGYNMTLSDSHPINSNFRFFNLNNKWALQIGNYRITGDGDHDLIGNKNGIQIIVQAKSSETDRYPKLEKEYKKFIWNMKNRRPAKEIGIFVVTNEININAFKDITSTECKIIICYFNELDGYIEQIEQEHMREMLKLHNDISNAENCIDNSNSIEELKDILKTLKEQLETISNIKN</sequence>
<evidence type="ECO:0000313" key="1">
    <source>
        <dbReference type="EMBL" id="CAG8719944.1"/>
    </source>
</evidence>
<dbReference type="AlphaFoldDB" id="A0A9N9I4F0"/>
<proteinExistence type="predicted"/>
<evidence type="ECO:0000313" key="2">
    <source>
        <dbReference type="Proteomes" id="UP000789405"/>
    </source>
</evidence>
<feature type="non-terminal residue" evidence="1">
    <location>
        <position position="185"/>
    </location>
</feature>
<name>A0A9N9I4F0_9GLOM</name>
<keyword evidence="2" id="KW-1185">Reference proteome</keyword>
<reference evidence="1" key="1">
    <citation type="submission" date="2021-06" db="EMBL/GenBank/DDBJ databases">
        <authorList>
            <person name="Kallberg Y."/>
            <person name="Tangrot J."/>
            <person name="Rosling A."/>
        </authorList>
    </citation>
    <scope>NUCLEOTIDE SEQUENCE</scope>
    <source>
        <strain evidence="1">MA453B</strain>
    </source>
</reference>
<accession>A0A9N9I4F0</accession>
<dbReference type="EMBL" id="CAJVPY010010571">
    <property type="protein sequence ID" value="CAG8719944.1"/>
    <property type="molecule type" value="Genomic_DNA"/>
</dbReference>
<gene>
    <name evidence="1" type="ORF">DERYTH_LOCUS14244</name>
</gene>
<organism evidence="1 2">
    <name type="scientific">Dentiscutata erythropus</name>
    <dbReference type="NCBI Taxonomy" id="1348616"/>
    <lineage>
        <taxon>Eukaryota</taxon>
        <taxon>Fungi</taxon>
        <taxon>Fungi incertae sedis</taxon>
        <taxon>Mucoromycota</taxon>
        <taxon>Glomeromycotina</taxon>
        <taxon>Glomeromycetes</taxon>
        <taxon>Diversisporales</taxon>
        <taxon>Gigasporaceae</taxon>
        <taxon>Dentiscutata</taxon>
    </lineage>
</organism>
<comment type="caution">
    <text evidence="1">The sequence shown here is derived from an EMBL/GenBank/DDBJ whole genome shotgun (WGS) entry which is preliminary data.</text>
</comment>